<gene>
    <name evidence="2" type="ORF">ACFSRY_02710</name>
</gene>
<feature type="signal peptide" evidence="1">
    <location>
        <begin position="1"/>
        <end position="19"/>
    </location>
</feature>
<sequence>MKKIIYLLLCASLAQGFVACDTVDFGDTNKNLNGSEVASPAGLLANSIMSYATMTGRQGLMQPTLYVQYQSQVTYVDEMLYSQVPASWYTYYVDVLNNLDQVVKFNQNEANHGPALNAQGAPENQIGVAMIMKAMVIKRVTDTYGAVPYSKAFQGLDNITPAYDTQEEIYKQLISELKAGRDMLDASKNQPTGDILYNGNVTMWKKLANSLLLQATLQLSKVDAQSSIDAAGEFRAALEHPAGVIDDVKEEAWFQYEDLTGFRNPWNANRQRDYFLAGEFIDALQGDPAATSLNPTSNTTFDARIDVIATSATKEGVPYGFADGSGKDKSQVSGNYYWNNTSSIPVMTASYTFLNRAEAAEIGWTNESAAEMLEKGIIMSFETLEAHNVKTAQEISEKAGNTKELDKIKALSEKAPAYAAARLADAATVGMRQVIGEEKWKTLFGQAFDSWAEWRRTGYPNLIPATDFQNAGMIPTRYLYPIEEANLNATNYQAGLSGLTPSKDTNTAHVWWDVD</sequence>
<proteinExistence type="predicted"/>
<dbReference type="EMBL" id="JBHULU010000003">
    <property type="protein sequence ID" value="MFD2512768.1"/>
    <property type="molecule type" value="Genomic_DNA"/>
</dbReference>
<protein>
    <submittedName>
        <fullName evidence="2">SusD/RagB family nutrient-binding outer membrane lipoprotein</fullName>
    </submittedName>
</protein>
<reference evidence="3" key="1">
    <citation type="journal article" date="2019" name="Int. J. Syst. Evol. Microbiol.">
        <title>The Global Catalogue of Microorganisms (GCM) 10K type strain sequencing project: providing services to taxonomists for standard genome sequencing and annotation.</title>
        <authorList>
            <consortium name="The Broad Institute Genomics Platform"/>
            <consortium name="The Broad Institute Genome Sequencing Center for Infectious Disease"/>
            <person name="Wu L."/>
            <person name="Ma J."/>
        </authorList>
    </citation>
    <scope>NUCLEOTIDE SEQUENCE [LARGE SCALE GENOMIC DNA]</scope>
    <source>
        <strain evidence="3">KCTC 42498</strain>
    </source>
</reference>
<feature type="chain" id="PRO_5046204842" evidence="1">
    <location>
        <begin position="20"/>
        <end position="515"/>
    </location>
</feature>
<keyword evidence="2" id="KW-0449">Lipoprotein</keyword>
<dbReference type="Gene3D" id="1.25.40.390">
    <property type="match status" value="1"/>
</dbReference>
<organism evidence="2 3">
    <name type="scientific">Pontibacter locisalis</name>
    <dbReference type="NCBI Taxonomy" id="1719035"/>
    <lineage>
        <taxon>Bacteria</taxon>
        <taxon>Pseudomonadati</taxon>
        <taxon>Bacteroidota</taxon>
        <taxon>Cytophagia</taxon>
        <taxon>Cytophagales</taxon>
        <taxon>Hymenobacteraceae</taxon>
        <taxon>Pontibacter</taxon>
    </lineage>
</organism>
<keyword evidence="1" id="KW-0732">Signal</keyword>
<accession>A0ABW5IHM4</accession>
<dbReference type="RefSeq" id="WP_377503215.1">
    <property type="nucleotide sequence ID" value="NZ_JBHULU010000003.1"/>
</dbReference>
<keyword evidence="3" id="KW-1185">Reference proteome</keyword>
<evidence type="ECO:0000313" key="2">
    <source>
        <dbReference type="EMBL" id="MFD2512768.1"/>
    </source>
</evidence>
<dbReference type="Proteomes" id="UP001597544">
    <property type="component" value="Unassembled WGS sequence"/>
</dbReference>
<dbReference type="Pfam" id="PF12771">
    <property type="entry name" value="SusD-like_2"/>
    <property type="match status" value="1"/>
</dbReference>
<dbReference type="SUPFAM" id="SSF48452">
    <property type="entry name" value="TPR-like"/>
    <property type="match status" value="1"/>
</dbReference>
<dbReference type="PROSITE" id="PS51257">
    <property type="entry name" value="PROKAR_LIPOPROTEIN"/>
    <property type="match status" value="1"/>
</dbReference>
<name>A0ABW5IHM4_9BACT</name>
<dbReference type="InterPro" id="IPR011990">
    <property type="entry name" value="TPR-like_helical_dom_sf"/>
</dbReference>
<evidence type="ECO:0000313" key="3">
    <source>
        <dbReference type="Proteomes" id="UP001597544"/>
    </source>
</evidence>
<dbReference type="InterPro" id="IPR041662">
    <property type="entry name" value="SusD-like_2"/>
</dbReference>
<comment type="caution">
    <text evidence="2">The sequence shown here is derived from an EMBL/GenBank/DDBJ whole genome shotgun (WGS) entry which is preliminary data.</text>
</comment>
<evidence type="ECO:0000256" key="1">
    <source>
        <dbReference type="SAM" id="SignalP"/>
    </source>
</evidence>